<reference evidence="1 2" key="1">
    <citation type="journal article" date="2015" name="Genome Announc.">
        <title>Expanding the biotechnology potential of lactobacilli through comparative genomics of 213 strains and associated genera.</title>
        <authorList>
            <person name="Sun Z."/>
            <person name="Harris H.M."/>
            <person name="McCann A."/>
            <person name="Guo C."/>
            <person name="Argimon S."/>
            <person name="Zhang W."/>
            <person name="Yang X."/>
            <person name="Jeffery I.B."/>
            <person name="Cooney J.C."/>
            <person name="Kagawa T.F."/>
            <person name="Liu W."/>
            <person name="Song Y."/>
            <person name="Salvetti E."/>
            <person name="Wrobel A."/>
            <person name="Rasinkangas P."/>
            <person name="Parkhill J."/>
            <person name="Rea M.C."/>
            <person name="O'Sullivan O."/>
            <person name="Ritari J."/>
            <person name="Douillard F.P."/>
            <person name="Paul Ross R."/>
            <person name="Yang R."/>
            <person name="Briner A.E."/>
            <person name="Felis G.E."/>
            <person name="de Vos W.M."/>
            <person name="Barrangou R."/>
            <person name="Klaenhammer T.R."/>
            <person name="Caufield P.W."/>
            <person name="Cui Y."/>
            <person name="Zhang H."/>
            <person name="O'Toole P.W."/>
        </authorList>
    </citation>
    <scope>NUCLEOTIDE SEQUENCE [LARGE SCALE GENOMIC DNA]</scope>
    <source>
        <strain evidence="1 2">DSM 14857</strain>
    </source>
</reference>
<dbReference type="STRING" id="1423815.FC27_GL001199"/>
<protein>
    <submittedName>
        <fullName evidence="1">Uncharacterized protein</fullName>
    </submittedName>
</protein>
<dbReference type="RefSeq" id="WP_010625109.1">
    <property type="nucleotide sequence ID" value="NZ_AZFA01000024.1"/>
</dbReference>
<gene>
    <name evidence="1" type="ORF">FC27_GL001199</name>
</gene>
<proteinExistence type="predicted"/>
<dbReference type="PATRIC" id="fig|1423815.3.peg.1230"/>
<evidence type="ECO:0000313" key="1">
    <source>
        <dbReference type="EMBL" id="KRL65907.1"/>
    </source>
</evidence>
<comment type="caution">
    <text evidence="1">The sequence shown here is derived from an EMBL/GenBank/DDBJ whole genome shotgun (WGS) entry which is preliminary data.</text>
</comment>
<evidence type="ECO:0000313" key="2">
    <source>
        <dbReference type="Proteomes" id="UP000051647"/>
    </source>
</evidence>
<name>A0A0R1SJ29_9LACO</name>
<sequence length="84" mass="9171">MGQAKKIVKCQNCGASDFTTVNGYRTCSYCGSVLSSTVESTIALNSDVQNLLNKMQTDPANAVLYANLILDIDPTNVEIQKYLY</sequence>
<keyword evidence="2" id="KW-1185">Reference proteome</keyword>
<dbReference type="Proteomes" id="UP000051647">
    <property type="component" value="Unassembled WGS sequence"/>
</dbReference>
<organism evidence="1 2">
    <name type="scientific">Companilactobacillus versmoldensis DSM 14857 = KCTC 3814</name>
    <dbReference type="NCBI Taxonomy" id="1423815"/>
    <lineage>
        <taxon>Bacteria</taxon>
        <taxon>Bacillati</taxon>
        <taxon>Bacillota</taxon>
        <taxon>Bacilli</taxon>
        <taxon>Lactobacillales</taxon>
        <taxon>Lactobacillaceae</taxon>
        <taxon>Companilactobacillus</taxon>
    </lineage>
</organism>
<dbReference type="EMBL" id="AZFA01000024">
    <property type="protein sequence ID" value="KRL65907.1"/>
    <property type="molecule type" value="Genomic_DNA"/>
</dbReference>
<dbReference type="AlphaFoldDB" id="A0A0R1SJ29"/>
<dbReference type="eggNOG" id="ENOG502ZDZW">
    <property type="taxonomic scope" value="Bacteria"/>
</dbReference>
<dbReference type="OrthoDB" id="7056196at2"/>
<accession>A0A0R1SJ29</accession>